<keyword evidence="1" id="KW-0812">Transmembrane</keyword>
<dbReference type="RefSeq" id="WP_135328144.1">
    <property type="nucleotide sequence ID" value="NZ_SRJC01000004.1"/>
</dbReference>
<name>A0A4Z0GYR3_9BACI</name>
<dbReference type="InterPro" id="IPR011990">
    <property type="entry name" value="TPR-like_helical_dom_sf"/>
</dbReference>
<feature type="transmembrane region" description="Helical" evidence="1">
    <location>
        <begin position="12"/>
        <end position="29"/>
    </location>
</feature>
<keyword evidence="3" id="KW-1185">Reference proteome</keyword>
<evidence type="ECO:0000313" key="2">
    <source>
        <dbReference type="EMBL" id="TGB01834.1"/>
    </source>
</evidence>
<accession>A0A4Z0GYR3</accession>
<dbReference type="SUPFAM" id="SSF48452">
    <property type="entry name" value="TPR-like"/>
    <property type="match status" value="1"/>
</dbReference>
<dbReference type="Proteomes" id="UP000297982">
    <property type="component" value="Unassembled WGS sequence"/>
</dbReference>
<dbReference type="GO" id="GO:0030246">
    <property type="term" value="F:carbohydrate binding"/>
    <property type="evidence" value="ECO:0007669"/>
    <property type="project" value="InterPro"/>
</dbReference>
<gene>
    <name evidence="2" type="ORF">E4663_14455</name>
</gene>
<reference evidence="2 3" key="1">
    <citation type="journal article" date="2003" name="Int. J. Syst. Evol. Microbiol.">
        <title>Halobacillus salinus sp. nov., isolated from a salt lake on the coast of the East Sea in Korea.</title>
        <authorList>
            <person name="Yoon J.H."/>
            <person name="Kang K.H."/>
            <person name="Park Y.H."/>
        </authorList>
    </citation>
    <scope>NUCLEOTIDE SEQUENCE [LARGE SCALE GENOMIC DNA]</scope>
    <source>
        <strain evidence="2 3">HSL-3</strain>
    </source>
</reference>
<keyword evidence="1" id="KW-1133">Transmembrane helix</keyword>
<dbReference type="GO" id="GO:0004180">
    <property type="term" value="F:carboxypeptidase activity"/>
    <property type="evidence" value="ECO:0007669"/>
    <property type="project" value="UniProtKB-KW"/>
</dbReference>
<dbReference type="SUPFAM" id="SSF49452">
    <property type="entry name" value="Starch-binding domain-like"/>
    <property type="match status" value="1"/>
</dbReference>
<keyword evidence="2" id="KW-0378">Hydrolase</keyword>
<sequence>MRIKLKVKHVFGLLIVFAAALFMFVNWIYPPVRSDAKSPYEAIERLKSDHIFVKGRMSYIEEKIVMPQGIQRFDVFKSTTGAASADFLGEGEIPLEVRAPFLKEYLEDGYKQGAYTEALQQYSMSFFKKGDLQQAIDVVEKYLAKYPGKNEAYWEAYFLKVELSSIKDIDKALQLVESLSSAERAVLPEPLKSEALEVEVRHLLSQKKYDEAYQKVESYLTPDGWGHSGEYLEQTRRNLKRWTEGETGLHTISGTITTDDGDPVANSIVYAKPEADINTFRGEEHELLPHAYTDEDGNYTMYGVPDGEYAFFFGTQFEQVKGYAWPEIDRIYKVDQDLTWNAELRTLIQTYQPTNFEVVKGDEMTFDWEGVDGAAYYQVLLEKHVDSGSTTSAFQSTDQDELTVSLEELYDFLGGVSLYDEDEHGGRPIPESLLSLAYPDAERSWSVIAFDKNGEFLSSSQGFRLSTEQEDSVPFFSVEERELTEADQALLNHEYERAASLYKEKGDAHSLRMFIRLKEHEKNSGDLLPLKREYAEVSGVPGAWRDLASEASRERKWEIYFEAMDHVLQQDSFLDDSVRATYATALAKNGRYEEAENWFKKASELGSDEAIRTWTALKIYQEGTDEALAIADQYPSYHGPFDEMAFGDWESLLEALKQEAVDEGASEQLKQGLEVFFSPDQDIESWVERNNLSDVLESFFKEIQ</sequence>
<keyword evidence="1" id="KW-0472">Membrane</keyword>
<evidence type="ECO:0000313" key="3">
    <source>
        <dbReference type="Proteomes" id="UP000297982"/>
    </source>
</evidence>
<dbReference type="AlphaFoldDB" id="A0A4Z0GYR3"/>
<dbReference type="EMBL" id="SRJC01000004">
    <property type="protein sequence ID" value="TGB01834.1"/>
    <property type="molecule type" value="Genomic_DNA"/>
</dbReference>
<protein>
    <submittedName>
        <fullName evidence="2">Carboxypeptidase regulatory-like domain-containing protein</fullName>
    </submittedName>
</protein>
<dbReference type="Gene3D" id="1.25.40.10">
    <property type="entry name" value="Tetratricopeptide repeat domain"/>
    <property type="match status" value="1"/>
</dbReference>
<dbReference type="STRING" id="192814.GCA_900166575_03657"/>
<evidence type="ECO:0000256" key="1">
    <source>
        <dbReference type="SAM" id="Phobius"/>
    </source>
</evidence>
<dbReference type="InterPro" id="IPR013784">
    <property type="entry name" value="Carb-bd-like_fold"/>
</dbReference>
<keyword evidence="2" id="KW-0121">Carboxypeptidase</keyword>
<proteinExistence type="predicted"/>
<comment type="caution">
    <text evidence="2">The sequence shown here is derived from an EMBL/GenBank/DDBJ whole genome shotgun (WGS) entry which is preliminary data.</text>
</comment>
<organism evidence="2 3">
    <name type="scientific">Halobacillus salinus</name>
    <dbReference type="NCBI Taxonomy" id="192814"/>
    <lineage>
        <taxon>Bacteria</taxon>
        <taxon>Bacillati</taxon>
        <taxon>Bacillota</taxon>
        <taxon>Bacilli</taxon>
        <taxon>Bacillales</taxon>
        <taxon>Bacillaceae</taxon>
        <taxon>Halobacillus</taxon>
    </lineage>
</organism>
<keyword evidence="2" id="KW-0645">Protease</keyword>